<evidence type="ECO:0000313" key="3">
    <source>
        <dbReference type="WBParaSite" id="SSLN_0000719501-mRNA-1"/>
    </source>
</evidence>
<dbReference type="EMBL" id="UYSU01033929">
    <property type="protein sequence ID" value="VDL93361.1"/>
    <property type="molecule type" value="Genomic_DNA"/>
</dbReference>
<dbReference type="AlphaFoldDB" id="A0A183SRX8"/>
<reference evidence="1 2" key="2">
    <citation type="submission" date="2018-11" db="EMBL/GenBank/DDBJ databases">
        <authorList>
            <consortium name="Pathogen Informatics"/>
        </authorList>
    </citation>
    <scope>NUCLEOTIDE SEQUENCE [LARGE SCALE GENOMIC DNA]</scope>
    <source>
        <strain evidence="1 2">NST_G2</strain>
    </source>
</reference>
<evidence type="ECO:0000313" key="1">
    <source>
        <dbReference type="EMBL" id="VDL93361.1"/>
    </source>
</evidence>
<name>A0A183SRX8_SCHSO</name>
<dbReference type="InterPro" id="IPR036691">
    <property type="entry name" value="Endo/exonu/phosph_ase_sf"/>
</dbReference>
<dbReference type="OrthoDB" id="10030815at2759"/>
<dbReference type="Gene3D" id="3.60.10.10">
    <property type="entry name" value="Endonuclease/exonuclease/phosphatase"/>
    <property type="match status" value="1"/>
</dbReference>
<accession>A0A183SRX8</accession>
<protein>
    <submittedName>
        <fullName evidence="3">Endo/exonuclease/phosphatase domain-containing protein</fullName>
    </submittedName>
</protein>
<dbReference type="Proteomes" id="UP000275846">
    <property type="component" value="Unassembled WGS sequence"/>
</dbReference>
<sequence>MSLFLAVTMKIKKIVNKELSSDLEQRYVFVVITELWGPFPRVDMDDAHVIELLRNLSLAPYLLKYHCCRVSPLTRTAWNVRSLLHNPRSNRPEWRTALVAWELARCKLDIAAHSETQFSEQGQLEEVGASYTFFWSGRPKAERRNAGVAFAIRNGIMGHLPCLPQVRHHHQCLSSQMTSSDAAKGKFYEDLHALLATVPKADKLIALGEFNARVGTDHATWQGVLGPRGLTGFNDTGIFLLRTCVEHLLILSNIFFRLLMRQKTIWLHPWSRHWHPLDYVLFRRRDRQDLLVTKAIPGADGWTDPRFVIFKMRLRLQPRRRPQGKLLTIPISATNWPTD</sequence>
<evidence type="ECO:0000313" key="2">
    <source>
        <dbReference type="Proteomes" id="UP000275846"/>
    </source>
</evidence>
<dbReference type="WBParaSite" id="SSLN_0000719501-mRNA-1">
    <property type="protein sequence ID" value="SSLN_0000719501-mRNA-1"/>
    <property type="gene ID" value="SSLN_0000719501"/>
</dbReference>
<organism evidence="3">
    <name type="scientific">Schistocephalus solidus</name>
    <name type="common">Tapeworm</name>
    <dbReference type="NCBI Taxonomy" id="70667"/>
    <lineage>
        <taxon>Eukaryota</taxon>
        <taxon>Metazoa</taxon>
        <taxon>Spiralia</taxon>
        <taxon>Lophotrochozoa</taxon>
        <taxon>Platyhelminthes</taxon>
        <taxon>Cestoda</taxon>
        <taxon>Eucestoda</taxon>
        <taxon>Diphyllobothriidea</taxon>
        <taxon>Diphyllobothriidae</taxon>
        <taxon>Schistocephalus</taxon>
    </lineage>
</organism>
<gene>
    <name evidence="1" type="ORF">SSLN_LOCUS6976</name>
</gene>
<reference evidence="3" key="1">
    <citation type="submission" date="2016-06" db="UniProtKB">
        <authorList>
            <consortium name="WormBaseParasite"/>
        </authorList>
    </citation>
    <scope>IDENTIFICATION</scope>
</reference>
<dbReference type="SUPFAM" id="SSF56219">
    <property type="entry name" value="DNase I-like"/>
    <property type="match status" value="1"/>
</dbReference>
<keyword evidence="2" id="KW-1185">Reference proteome</keyword>
<proteinExistence type="predicted"/>